<dbReference type="GO" id="GO:0016491">
    <property type="term" value="F:oxidoreductase activity"/>
    <property type="evidence" value="ECO:0007669"/>
    <property type="project" value="UniProtKB-UniRule"/>
</dbReference>
<dbReference type="SUPFAM" id="SSF55469">
    <property type="entry name" value="FMN-dependent nitroreductase-like"/>
    <property type="match status" value="1"/>
</dbReference>
<dbReference type="EMBL" id="QDHA01000036">
    <property type="protein sequence ID" value="RCJ07562.1"/>
    <property type="molecule type" value="Genomic_DNA"/>
</dbReference>
<sequence length="210" mass="23646">MNKRLSEEGMDLLFREARTHSAWLNQPVSDETLRQLYDLMKWAPTSANCSPARILFLRTPEAKQRLLPALAPGNVEKTMAAPVTAIIAYDVKFYELLPKLFPHADARSWFSDTPELALTTARRNSSLQGAYFIIAARSLGLDCGPMSGFDNGKVDHEFFPADPKDNAFQLEYFPDSHVKSNFLCNLGYGDPAKLFPRSPRLEFDEACKLL</sequence>
<gene>
    <name evidence="7" type="ORF">DDK22_15210</name>
</gene>
<accession>A0A367PI63</accession>
<name>A0A367PI63_CUPNE</name>
<keyword evidence="4 5" id="KW-0560">Oxidoreductase</keyword>
<evidence type="ECO:0000256" key="2">
    <source>
        <dbReference type="ARBA" id="ARBA00022643"/>
    </source>
</evidence>
<reference evidence="7 8" key="1">
    <citation type="submission" date="2018-04" db="EMBL/GenBank/DDBJ databases">
        <title>Cupriavidus necator CR12 genome sequencing and assembly.</title>
        <authorList>
            <person name="Ben Fekih I."/>
            <person name="Mazhar H.S."/>
            <person name="Bello S.K."/>
            <person name="Rensing C."/>
        </authorList>
    </citation>
    <scope>NUCLEOTIDE SEQUENCE [LARGE SCALE GENOMIC DNA]</scope>
    <source>
        <strain evidence="7 8">CR12</strain>
    </source>
</reference>
<proteinExistence type="inferred from homology"/>
<evidence type="ECO:0000256" key="1">
    <source>
        <dbReference type="ARBA" id="ARBA00022630"/>
    </source>
</evidence>
<dbReference type="Pfam" id="PF00881">
    <property type="entry name" value="Nitroreductase"/>
    <property type="match status" value="1"/>
</dbReference>
<protein>
    <recommendedName>
        <fullName evidence="5">Putative NADH dehydrogenase/NAD(P)H nitroreductase DDK22_15210</fullName>
        <ecNumber evidence="5">1.-.-.-</ecNumber>
    </recommendedName>
</protein>
<dbReference type="NCBIfam" id="NF003768">
    <property type="entry name" value="PRK05365.1"/>
    <property type="match status" value="1"/>
</dbReference>
<organism evidence="7 8">
    <name type="scientific">Cupriavidus necator</name>
    <name type="common">Alcaligenes eutrophus</name>
    <name type="synonym">Ralstonia eutropha</name>
    <dbReference type="NCBI Taxonomy" id="106590"/>
    <lineage>
        <taxon>Bacteria</taxon>
        <taxon>Pseudomonadati</taxon>
        <taxon>Pseudomonadota</taxon>
        <taxon>Betaproteobacteria</taxon>
        <taxon>Burkholderiales</taxon>
        <taxon>Burkholderiaceae</taxon>
        <taxon>Cupriavidus</taxon>
    </lineage>
</organism>
<comment type="cofactor">
    <cofactor evidence="5">
        <name>FMN</name>
        <dbReference type="ChEBI" id="CHEBI:58210"/>
    </cofactor>
</comment>
<evidence type="ECO:0000256" key="4">
    <source>
        <dbReference type="ARBA" id="ARBA00023002"/>
    </source>
</evidence>
<evidence type="ECO:0000256" key="3">
    <source>
        <dbReference type="ARBA" id="ARBA00022857"/>
    </source>
</evidence>
<dbReference type="CDD" id="cd02148">
    <property type="entry name" value="RutE-like"/>
    <property type="match status" value="1"/>
</dbReference>
<dbReference type="AlphaFoldDB" id="A0A367PI63"/>
<evidence type="ECO:0000259" key="6">
    <source>
        <dbReference type="Pfam" id="PF00881"/>
    </source>
</evidence>
<dbReference type="InterPro" id="IPR023936">
    <property type="entry name" value="RutE-like"/>
</dbReference>
<dbReference type="PANTHER" id="PTHR43543">
    <property type="entry name" value="MALONIC SEMIALDEHYDE REDUCTASE RUTE-RELATED"/>
    <property type="match status" value="1"/>
</dbReference>
<evidence type="ECO:0000313" key="7">
    <source>
        <dbReference type="EMBL" id="RCJ07562.1"/>
    </source>
</evidence>
<keyword evidence="1 5" id="KW-0285">Flavoprotein</keyword>
<dbReference type="InterPro" id="IPR050461">
    <property type="entry name" value="Nitroreductase_HadB/RutE"/>
</dbReference>
<dbReference type="Gene3D" id="3.40.109.10">
    <property type="entry name" value="NADH Oxidase"/>
    <property type="match status" value="1"/>
</dbReference>
<keyword evidence="3 5" id="KW-0521">NADP</keyword>
<comment type="caution">
    <text evidence="7">The sequence shown here is derived from an EMBL/GenBank/DDBJ whole genome shotgun (WGS) entry which is preliminary data.</text>
</comment>
<dbReference type="InterPro" id="IPR029479">
    <property type="entry name" value="Nitroreductase"/>
</dbReference>
<comment type="similarity">
    <text evidence="5">Belongs to the nitroreductase family. HadB/RutE subfamily.</text>
</comment>
<dbReference type="EC" id="1.-.-.-" evidence="5"/>
<dbReference type="RefSeq" id="WP_114132598.1">
    <property type="nucleotide sequence ID" value="NZ_CP068435.1"/>
</dbReference>
<keyword evidence="2 5" id="KW-0288">FMN</keyword>
<keyword evidence="5" id="KW-0520">NAD</keyword>
<dbReference type="PANTHER" id="PTHR43543:SF1">
    <property type="entry name" value="MALONIC SEMIALDEHYDE REDUCTASE RUTE-RELATED"/>
    <property type="match status" value="1"/>
</dbReference>
<evidence type="ECO:0000256" key="5">
    <source>
        <dbReference type="HAMAP-Rule" id="MF_01204"/>
    </source>
</evidence>
<dbReference type="InterPro" id="IPR000415">
    <property type="entry name" value="Nitroreductase-like"/>
</dbReference>
<feature type="domain" description="Nitroreductase" evidence="6">
    <location>
        <begin position="16"/>
        <end position="155"/>
    </location>
</feature>
<dbReference type="Proteomes" id="UP000253501">
    <property type="component" value="Unassembled WGS sequence"/>
</dbReference>
<evidence type="ECO:0000313" key="8">
    <source>
        <dbReference type="Proteomes" id="UP000253501"/>
    </source>
</evidence>
<dbReference type="HAMAP" id="MF_01204">
    <property type="entry name" value="Oxidoreductase_RutE_HadB"/>
    <property type="match status" value="1"/>
</dbReference>